<keyword evidence="7" id="KW-0325">Glycoprotein</keyword>
<dbReference type="PANTHER" id="PTHR31361:SF1">
    <property type="entry name" value="BETA-GLUCAN SYNTHESIS-ASSOCIATED PROTEIN KRE6-RELATED"/>
    <property type="match status" value="1"/>
</dbReference>
<dbReference type="GO" id="GO:0006078">
    <property type="term" value="P:(1-&gt;6)-beta-D-glucan biosynthetic process"/>
    <property type="evidence" value="ECO:0007669"/>
    <property type="project" value="TreeGrafter"/>
</dbReference>
<protein>
    <recommendedName>
        <fullName evidence="11">GH16 domain-containing protein</fullName>
    </recommendedName>
</protein>
<feature type="region of interest" description="Disordered" evidence="9">
    <location>
        <begin position="1"/>
        <end position="41"/>
    </location>
</feature>
<keyword evidence="8" id="KW-0961">Cell wall biogenesis/degradation</keyword>
<accession>A0A8H7XXN7</accession>
<comment type="similarity">
    <text evidence="2">Belongs to the SKN1/KRE6 family.</text>
</comment>
<dbReference type="InterPro" id="IPR005629">
    <property type="entry name" value="Skn1/Kre6/Sbg1"/>
</dbReference>
<evidence type="ECO:0000256" key="9">
    <source>
        <dbReference type="SAM" id="MobiDB-lite"/>
    </source>
</evidence>
<dbReference type="AlphaFoldDB" id="A0A8H7XXN7"/>
<evidence type="ECO:0000313" key="12">
    <source>
        <dbReference type="EMBL" id="KAG5167574.1"/>
    </source>
</evidence>
<evidence type="ECO:0000256" key="5">
    <source>
        <dbReference type="ARBA" id="ARBA00022989"/>
    </source>
</evidence>
<keyword evidence="3 10" id="KW-0812">Transmembrane</keyword>
<dbReference type="InterPro" id="IPR013320">
    <property type="entry name" value="ConA-like_dom_sf"/>
</dbReference>
<evidence type="ECO:0000256" key="3">
    <source>
        <dbReference type="ARBA" id="ARBA00022692"/>
    </source>
</evidence>
<evidence type="ECO:0000259" key="11">
    <source>
        <dbReference type="PROSITE" id="PS51762"/>
    </source>
</evidence>
<dbReference type="GO" id="GO:0031505">
    <property type="term" value="P:fungal-type cell wall organization"/>
    <property type="evidence" value="ECO:0007669"/>
    <property type="project" value="TreeGrafter"/>
</dbReference>
<feature type="transmembrane region" description="Helical" evidence="10">
    <location>
        <begin position="92"/>
        <end position="116"/>
    </location>
</feature>
<dbReference type="CDD" id="cd02180">
    <property type="entry name" value="GH16_fungal_KRE6_glucanase"/>
    <property type="match status" value="1"/>
</dbReference>
<keyword evidence="5 10" id="KW-1133">Transmembrane helix</keyword>
<organism evidence="12">
    <name type="scientific">Psilocybe cubensis</name>
    <name type="common">Psychedelic mushroom</name>
    <name type="synonym">Stropharia cubensis</name>
    <dbReference type="NCBI Taxonomy" id="181762"/>
    <lineage>
        <taxon>Eukaryota</taxon>
        <taxon>Fungi</taxon>
        <taxon>Dikarya</taxon>
        <taxon>Basidiomycota</taxon>
        <taxon>Agaricomycotina</taxon>
        <taxon>Agaricomycetes</taxon>
        <taxon>Agaricomycetidae</taxon>
        <taxon>Agaricales</taxon>
        <taxon>Agaricineae</taxon>
        <taxon>Strophariaceae</taxon>
        <taxon>Psilocybe</taxon>
    </lineage>
</organism>
<dbReference type="Gene3D" id="2.60.120.200">
    <property type="match status" value="2"/>
</dbReference>
<comment type="caution">
    <text evidence="12">The sequence shown here is derived from an EMBL/GenBank/DDBJ whole genome shotgun (WGS) entry which is preliminary data.</text>
</comment>
<evidence type="ECO:0000256" key="6">
    <source>
        <dbReference type="ARBA" id="ARBA00023136"/>
    </source>
</evidence>
<evidence type="ECO:0000256" key="8">
    <source>
        <dbReference type="ARBA" id="ARBA00023316"/>
    </source>
</evidence>
<gene>
    <name evidence="12" type="ORF">JR316_007925</name>
</gene>
<reference evidence="12" key="1">
    <citation type="submission" date="2021-02" db="EMBL/GenBank/DDBJ databases">
        <title>Psilocybe cubensis genome.</title>
        <authorList>
            <person name="Mckernan K.J."/>
            <person name="Crawford S."/>
            <person name="Trippe A."/>
            <person name="Kane L.T."/>
            <person name="Mclaughlin S."/>
        </authorList>
    </citation>
    <scope>NUCLEOTIDE SEQUENCE [LARGE SCALE GENOMIC DNA]</scope>
    <source>
        <strain evidence="12">MGC-MH-2018</strain>
    </source>
</reference>
<feature type="domain" description="GH16" evidence="11">
    <location>
        <begin position="163"/>
        <end position="543"/>
    </location>
</feature>
<dbReference type="PANTHER" id="PTHR31361">
    <property type="entry name" value="BETA-GLUCAN SYNTHESIS-ASSOCIATED PROTEIN KRE6-RELATED"/>
    <property type="match status" value="1"/>
</dbReference>
<evidence type="ECO:0000256" key="2">
    <source>
        <dbReference type="ARBA" id="ARBA00010962"/>
    </source>
</evidence>
<dbReference type="GO" id="GO:0015926">
    <property type="term" value="F:glucosidase activity"/>
    <property type="evidence" value="ECO:0007669"/>
    <property type="project" value="TreeGrafter"/>
</dbReference>
<dbReference type="SUPFAM" id="SSF49899">
    <property type="entry name" value="Concanavalin A-like lectins/glucanases"/>
    <property type="match status" value="1"/>
</dbReference>
<keyword evidence="4" id="KW-0735">Signal-anchor</keyword>
<evidence type="ECO:0000256" key="10">
    <source>
        <dbReference type="SAM" id="Phobius"/>
    </source>
</evidence>
<dbReference type="PROSITE" id="PS51762">
    <property type="entry name" value="GH16_2"/>
    <property type="match status" value="1"/>
</dbReference>
<dbReference type="GO" id="GO:0005886">
    <property type="term" value="C:plasma membrane"/>
    <property type="evidence" value="ECO:0007669"/>
    <property type="project" value="TreeGrafter"/>
</dbReference>
<comment type="subcellular location">
    <subcellularLocation>
        <location evidence="1">Membrane</location>
        <topology evidence="1">Single-pass type II membrane protein</topology>
    </subcellularLocation>
</comment>
<evidence type="ECO:0000256" key="4">
    <source>
        <dbReference type="ARBA" id="ARBA00022968"/>
    </source>
</evidence>
<dbReference type="GO" id="GO:0005789">
    <property type="term" value="C:endoplasmic reticulum membrane"/>
    <property type="evidence" value="ECO:0007669"/>
    <property type="project" value="TreeGrafter"/>
</dbReference>
<dbReference type="EMBL" id="JAFIQS010000007">
    <property type="protein sequence ID" value="KAG5167574.1"/>
    <property type="molecule type" value="Genomic_DNA"/>
</dbReference>
<sequence length="590" mass="64230">MSLYNGRRLTASSTASRSNLISPVEQGLGRGPSMKSKRSSLHGSLHGTMAEKYSLGPSPEEWGISLYSREADDDLHDPRAQLEPSKILTMRALVNIGCLMLLLIGCFALFVAYPVVSHYLRQSQSFQGGFNLGGINASGQVPEISSNGGLIDKDTPREAYTRPSYQDPTQDMVLVFSDEFNTDGRTFYPGDDPYWEAVDLHYWGTVDLEWYDPMQATTSDGYLRLRIDKVDDIADNHNLQYRSGMIQSWNKFCFTGGIIEAGIILPGSNNVSGLWPALWTMGNLGRAGFGGSLDGVWPYTYDSCDVGTLANQTYPPSLSSSPDITTPAAAIIGGDPNYNGQLSLLPGQKLSACTCPGEAHPGPIRPDGTFVGRSSPEIDVLEAIVNNGVGQASLSAQWAPFDAGYIVSNSTDNIIIQNVDTIKNTFIGGAFQQTTSGLATTSQECYELGSQCSSVYGFEYKPGFDDGYITWVSSGQLSWTLKGPAMGANTESEISQRPISSEPMYIIANLGLSLGFGTVDFDNLIFPATMSIDYIRVYQPADSLNVGCDPKDFPTAKYIETFQRAYTNANLTDWADVQEPWPKNRLIDTC</sequence>
<keyword evidence="6 10" id="KW-0472">Membrane</keyword>
<evidence type="ECO:0000256" key="1">
    <source>
        <dbReference type="ARBA" id="ARBA00004606"/>
    </source>
</evidence>
<dbReference type="Pfam" id="PF03935">
    <property type="entry name" value="SKN1_KRE6_Sbg1"/>
    <property type="match status" value="1"/>
</dbReference>
<feature type="compositionally biased region" description="Low complexity" evidence="9">
    <location>
        <begin position="7"/>
        <end position="18"/>
    </location>
</feature>
<evidence type="ECO:0000256" key="7">
    <source>
        <dbReference type="ARBA" id="ARBA00023180"/>
    </source>
</evidence>
<proteinExistence type="inferred from homology"/>
<name>A0A8H7XXN7_PSICU</name>
<dbReference type="InterPro" id="IPR000757">
    <property type="entry name" value="Beta-glucanase-like"/>
</dbReference>